<dbReference type="WBParaSite" id="MCU_007296-RA">
    <property type="protein sequence ID" value="MCU_007296-RA"/>
    <property type="gene ID" value="MCU_007296"/>
</dbReference>
<dbReference type="CDD" id="cd05380">
    <property type="entry name" value="CAP_euk"/>
    <property type="match status" value="1"/>
</dbReference>
<evidence type="ECO:0000259" key="2">
    <source>
        <dbReference type="SMART" id="SM00198"/>
    </source>
</evidence>
<feature type="chain" id="PRO_5024379400" evidence="1">
    <location>
        <begin position="17"/>
        <end position="233"/>
    </location>
</feature>
<dbReference type="SUPFAM" id="SSF55797">
    <property type="entry name" value="PR-1-like"/>
    <property type="match status" value="1"/>
</dbReference>
<dbReference type="AlphaFoldDB" id="A0A5K3FGZ4"/>
<dbReference type="InterPro" id="IPR014044">
    <property type="entry name" value="CAP_dom"/>
</dbReference>
<feature type="signal peptide" evidence="1">
    <location>
        <begin position="1"/>
        <end position="16"/>
    </location>
</feature>
<organism evidence="3">
    <name type="scientific">Mesocestoides corti</name>
    <name type="common">Flatworm</name>
    <dbReference type="NCBI Taxonomy" id="53468"/>
    <lineage>
        <taxon>Eukaryota</taxon>
        <taxon>Metazoa</taxon>
        <taxon>Spiralia</taxon>
        <taxon>Lophotrochozoa</taxon>
        <taxon>Platyhelminthes</taxon>
        <taxon>Cestoda</taxon>
        <taxon>Eucestoda</taxon>
        <taxon>Cyclophyllidea</taxon>
        <taxon>Mesocestoididae</taxon>
        <taxon>Mesocestoides</taxon>
    </lineage>
</organism>
<reference evidence="3" key="1">
    <citation type="submission" date="2019-11" db="UniProtKB">
        <authorList>
            <consortium name="WormBaseParasite"/>
        </authorList>
    </citation>
    <scope>IDENTIFICATION</scope>
</reference>
<dbReference type="InterPro" id="IPR035940">
    <property type="entry name" value="CAP_sf"/>
</dbReference>
<feature type="domain" description="SCP" evidence="2">
    <location>
        <begin position="22"/>
        <end position="165"/>
    </location>
</feature>
<dbReference type="Pfam" id="PF00188">
    <property type="entry name" value="CAP"/>
    <property type="match status" value="1"/>
</dbReference>
<proteinExistence type="predicted"/>
<accession>A0A5K3FGZ4</accession>
<keyword evidence="1" id="KW-0732">Signal</keyword>
<dbReference type="Gene3D" id="3.40.33.10">
    <property type="entry name" value="CAP"/>
    <property type="match status" value="1"/>
</dbReference>
<dbReference type="SMART" id="SM00198">
    <property type="entry name" value="SCP"/>
    <property type="match status" value="1"/>
</dbReference>
<evidence type="ECO:0000256" key="1">
    <source>
        <dbReference type="SAM" id="SignalP"/>
    </source>
</evidence>
<sequence>MISVVHLLALVWCVLAEVPSDEERGDIIECHTRLRAEVQPPASNMLLMTYSTHLEQMATKFVSKCPPPNQDSGNDSPLQGVGVITSTDGRDEPNFITFACEVDERSYNYGDDTTGTESHDYRVMVTASTNKVGCAAQRCAHTSRSGQSYYYFLACLYQPSLPTLDGKPYEKGGSCTKCPNGYRCHQNQCYTNETTSVNEQQTIGEADNTNAISSIFSPLPLLMLALYLVHLVK</sequence>
<name>A0A5K3FGZ4_MESCO</name>
<protein>
    <submittedName>
        <fullName evidence="3">SCP domain-containing protein</fullName>
    </submittedName>
</protein>
<evidence type="ECO:0000313" key="3">
    <source>
        <dbReference type="WBParaSite" id="MCU_007296-RA"/>
    </source>
</evidence>